<keyword evidence="6" id="KW-0418">Kinase</keyword>
<dbReference type="EC" id="2.7.11.1" evidence="2"/>
<comment type="caution">
    <text evidence="11">The sequence shown here is derived from an EMBL/GenBank/DDBJ whole genome shotgun (WGS) entry which is preliminary data.</text>
</comment>
<gene>
    <name evidence="10" type="ORF">BYL167_LOCUS59676</name>
    <name evidence="11" type="ORF">GIL414_LOCUS67612</name>
</gene>
<evidence type="ECO:0000256" key="8">
    <source>
        <dbReference type="SAM" id="MobiDB-lite"/>
    </source>
</evidence>
<name>A0A8S3H4G9_9BILA</name>
<dbReference type="SMART" id="SM00133">
    <property type="entry name" value="S_TK_X"/>
    <property type="match status" value="1"/>
</dbReference>
<organism evidence="11 12">
    <name type="scientific">Rotaria magnacalcarata</name>
    <dbReference type="NCBI Taxonomy" id="392030"/>
    <lineage>
        <taxon>Eukaryota</taxon>
        <taxon>Metazoa</taxon>
        <taxon>Spiralia</taxon>
        <taxon>Gnathifera</taxon>
        <taxon>Rotifera</taxon>
        <taxon>Eurotatoria</taxon>
        <taxon>Bdelloidea</taxon>
        <taxon>Philodinida</taxon>
        <taxon>Philodinidae</taxon>
        <taxon>Rotaria</taxon>
    </lineage>
</organism>
<protein>
    <recommendedName>
        <fullName evidence="2">non-specific serine/threonine protein kinase</fullName>
        <ecNumber evidence="2">2.7.11.1</ecNumber>
    </recommendedName>
</protein>
<evidence type="ECO:0000256" key="2">
    <source>
        <dbReference type="ARBA" id="ARBA00012513"/>
    </source>
</evidence>
<evidence type="ECO:0000313" key="11">
    <source>
        <dbReference type="EMBL" id="CAF5175716.1"/>
    </source>
</evidence>
<dbReference type="Gene3D" id="1.10.510.10">
    <property type="entry name" value="Transferase(Phosphotransferase) domain 1"/>
    <property type="match status" value="1"/>
</dbReference>
<dbReference type="GO" id="GO:0035556">
    <property type="term" value="P:intracellular signal transduction"/>
    <property type="evidence" value="ECO:0007669"/>
    <property type="project" value="TreeGrafter"/>
</dbReference>
<dbReference type="InterPro" id="IPR011009">
    <property type="entry name" value="Kinase-like_dom_sf"/>
</dbReference>
<feature type="domain" description="AGC-kinase C-terminal" evidence="9">
    <location>
        <begin position="50"/>
        <end position="128"/>
    </location>
</feature>
<evidence type="ECO:0000256" key="6">
    <source>
        <dbReference type="ARBA" id="ARBA00022777"/>
    </source>
</evidence>
<accession>A0A8S3H4G9</accession>
<dbReference type="PROSITE" id="PS51285">
    <property type="entry name" value="AGC_KINASE_CTER"/>
    <property type="match status" value="1"/>
</dbReference>
<evidence type="ECO:0000259" key="9">
    <source>
        <dbReference type="PROSITE" id="PS51285"/>
    </source>
</evidence>
<dbReference type="PANTHER" id="PTHR24356">
    <property type="entry name" value="SERINE/THREONINE-PROTEIN KINASE"/>
    <property type="match status" value="1"/>
</dbReference>
<evidence type="ECO:0000256" key="5">
    <source>
        <dbReference type="ARBA" id="ARBA00022741"/>
    </source>
</evidence>
<keyword evidence="5" id="KW-0547">Nucleotide-binding</keyword>
<keyword evidence="4" id="KW-0808">Transferase</keyword>
<evidence type="ECO:0000313" key="12">
    <source>
        <dbReference type="Proteomes" id="UP000681720"/>
    </source>
</evidence>
<evidence type="ECO:0000256" key="3">
    <source>
        <dbReference type="ARBA" id="ARBA00022527"/>
    </source>
</evidence>
<keyword evidence="3" id="KW-0723">Serine/threonine-protein kinase</keyword>
<dbReference type="Gene3D" id="3.30.200.20">
    <property type="entry name" value="Phosphorylase Kinase, domain 1"/>
    <property type="match status" value="1"/>
</dbReference>
<dbReference type="Proteomes" id="UP000681967">
    <property type="component" value="Unassembled WGS sequence"/>
</dbReference>
<dbReference type="SUPFAM" id="SSF56112">
    <property type="entry name" value="Protein kinase-like (PK-like)"/>
    <property type="match status" value="1"/>
</dbReference>
<evidence type="ECO:0000256" key="1">
    <source>
        <dbReference type="ARBA" id="ARBA00009903"/>
    </source>
</evidence>
<sequence length="201" mass="22331">SSSSSTYDLSEQFFCPDAKSLIEQLLEHDPSKRLGTLGGAYEIRSHPFCACINWNTLLREKADFVPVLESPDDTSYFDTRQDRYQHSDDDILSSTTNKQTQITGPDNDSDVLFASFSSVSLKYVSELSGNHKQRHSIKAQQQDSTTTNTTTSEMSSTDVSRANSCSEGFHPDNVIRINSPSGFQPLIMTQSMPVETSQQGK</sequence>
<dbReference type="InterPro" id="IPR000961">
    <property type="entry name" value="AGC-kinase_C"/>
</dbReference>
<dbReference type="EMBL" id="CAJOBJ010326306">
    <property type="protein sequence ID" value="CAF5175716.1"/>
    <property type="molecule type" value="Genomic_DNA"/>
</dbReference>
<dbReference type="AlphaFoldDB" id="A0A8S3H4G9"/>
<feature type="region of interest" description="Disordered" evidence="8">
    <location>
        <begin position="130"/>
        <end position="177"/>
    </location>
</feature>
<comment type="similarity">
    <text evidence="1">Belongs to the protein kinase superfamily. AGC Ser/Thr protein kinase family.</text>
</comment>
<dbReference type="Proteomes" id="UP000681720">
    <property type="component" value="Unassembled WGS sequence"/>
</dbReference>
<feature type="compositionally biased region" description="Polar residues" evidence="8">
    <location>
        <begin position="92"/>
        <end position="106"/>
    </location>
</feature>
<dbReference type="EMBL" id="CAJOBH010229054">
    <property type="protein sequence ID" value="CAF5063998.1"/>
    <property type="molecule type" value="Genomic_DNA"/>
</dbReference>
<dbReference type="PANTHER" id="PTHR24356:SF414">
    <property type="entry name" value="NON-SPECIFIC SERINE_THREONINE PROTEIN KINASE"/>
    <property type="match status" value="1"/>
</dbReference>
<keyword evidence="7" id="KW-0067">ATP-binding</keyword>
<evidence type="ECO:0000313" key="10">
    <source>
        <dbReference type="EMBL" id="CAF5063998.1"/>
    </source>
</evidence>
<dbReference type="GO" id="GO:0004674">
    <property type="term" value="F:protein serine/threonine kinase activity"/>
    <property type="evidence" value="ECO:0007669"/>
    <property type="project" value="UniProtKB-KW"/>
</dbReference>
<feature type="compositionally biased region" description="Low complexity" evidence="8">
    <location>
        <begin position="144"/>
        <end position="157"/>
    </location>
</feature>
<evidence type="ECO:0000256" key="4">
    <source>
        <dbReference type="ARBA" id="ARBA00022679"/>
    </source>
</evidence>
<evidence type="ECO:0000256" key="7">
    <source>
        <dbReference type="ARBA" id="ARBA00022840"/>
    </source>
</evidence>
<proteinExistence type="inferred from homology"/>
<feature type="region of interest" description="Disordered" evidence="8">
    <location>
        <begin position="87"/>
        <end position="107"/>
    </location>
</feature>
<feature type="non-terminal residue" evidence="11">
    <location>
        <position position="1"/>
    </location>
</feature>
<reference evidence="11" key="1">
    <citation type="submission" date="2021-02" db="EMBL/GenBank/DDBJ databases">
        <authorList>
            <person name="Nowell W R."/>
        </authorList>
    </citation>
    <scope>NUCLEOTIDE SEQUENCE</scope>
</reference>
<dbReference type="InterPro" id="IPR050236">
    <property type="entry name" value="Ser_Thr_kinase_AGC"/>
</dbReference>
<dbReference type="GO" id="GO:0005524">
    <property type="term" value="F:ATP binding"/>
    <property type="evidence" value="ECO:0007669"/>
    <property type="project" value="UniProtKB-KW"/>
</dbReference>